<gene>
    <name evidence="1" type="ORF">AVEN_237327_1</name>
</gene>
<keyword evidence="2" id="KW-1185">Reference proteome</keyword>
<protein>
    <submittedName>
        <fullName evidence="1">Uncharacterized protein</fullName>
    </submittedName>
</protein>
<reference evidence="1 2" key="1">
    <citation type="journal article" date="2019" name="Sci. Rep.">
        <title>Orb-weaving spider Araneus ventricosus genome elucidates the spidroin gene catalogue.</title>
        <authorList>
            <person name="Kono N."/>
            <person name="Nakamura H."/>
            <person name="Ohtoshi R."/>
            <person name="Moran D.A.P."/>
            <person name="Shinohara A."/>
            <person name="Yoshida Y."/>
            <person name="Fujiwara M."/>
            <person name="Mori M."/>
            <person name="Tomita M."/>
            <person name="Arakawa K."/>
        </authorList>
    </citation>
    <scope>NUCLEOTIDE SEQUENCE [LARGE SCALE GENOMIC DNA]</scope>
</reference>
<accession>A0A4Y2ICD2</accession>
<comment type="caution">
    <text evidence="1">The sequence shown here is derived from an EMBL/GenBank/DDBJ whole genome shotgun (WGS) entry which is preliminary data.</text>
</comment>
<dbReference type="AlphaFoldDB" id="A0A4Y2ICD2"/>
<organism evidence="1 2">
    <name type="scientific">Araneus ventricosus</name>
    <name type="common">Orbweaver spider</name>
    <name type="synonym">Epeira ventricosa</name>
    <dbReference type="NCBI Taxonomy" id="182803"/>
    <lineage>
        <taxon>Eukaryota</taxon>
        <taxon>Metazoa</taxon>
        <taxon>Ecdysozoa</taxon>
        <taxon>Arthropoda</taxon>
        <taxon>Chelicerata</taxon>
        <taxon>Arachnida</taxon>
        <taxon>Araneae</taxon>
        <taxon>Araneomorphae</taxon>
        <taxon>Entelegynae</taxon>
        <taxon>Araneoidea</taxon>
        <taxon>Araneidae</taxon>
        <taxon>Araneus</taxon>
    </lineage>
</organism>
<dbReference type="Proteomes" id="UP000499080">
    <property type="component" value="Unassembled WGS sequence"/>
</dbReference>
<evidence type="ECO:0000313" key="2">
    <source>
        <dbReference type="Proteomes" id="UP000499080"/>
    </source>
</evidence>
<name>A0A4Y2ICD2_ARAVE</name>
<evidence type="ECO:0000313" key="1">
    <source>
        <dbReference type="EMBL" id="GBM75210.1"/>
    </source>
</evidence>
<dbReference type="EMBL" id="BGPR01002544">
    <property type="protein sequence ID" value="GBM75210.1"/>
    <property type="molecule type" value="Genomic_DNA"/>
</dbReference>
<proteinExistence type="predicted"/>
<sequence length="101" mass="11550">MKITAISIGYSIKMLHQKKPLRVLRSPSSKDSYLSWTFTINSIHPDPIHLEGFLEDRFQFQLRKFSGIFIGQAVPTAKSITYPDDLSYCAFSYYVREAGSP</sequence>